<keyword evidence="5" id="KW-0378">Hydrolase</keyword>
<keyword evidence="11" id="KW-0012">Acyltransferase</keyword>
<feature type="domain" description="L,D-TPase catalytic" evidence="10">
    <location>
        <begin position="53"/>
        <end position="189"/>
    </location>
</feature>
<keyword evidence="3" id="KW-0328">Glycosyltransferase</keyword>
<keyword evidence="9" id="KW-0732">Signal</keyword>
<keyword evidence="8" id="KW-0961">Cell wall biogenesis/degradation</keyword>
<dbReference type="EC" id="2.3.2.-" evidence="11"/>
<organism evidence="11 12">
    <name type="scientific">Sulfitobacter aestuarii</name>
    <dbReference type="NCBI Taxonomy" id="2161676"/>
    <lineage>
        <taxon>Bacteria</taxon>
        <taxon>Pseudomonadati</taxon>
        <taxon>Pseudomonadota</taxon>
        <taxon>Alphaproteobacteria</taxon>
        <taxon>Rhodobacterales</taxon>
        <taxon>Roseobacteraceae</taxon>
        <taxon>Sulfitobacter</taxon>
    </lineage>
</organism>
<evidence type="ECO:0000256" key="5">
    <source>
        <dbReference type="ARBA" id="ARBA00022801"/>
    </source>
</evidence>
<dbReference type="Gene3D" id="2.40.440.10">
    <property type="entry name" value="L,D-transpeptidase catalytic domain-like"/>
    <property type="match status" value="1"/>
</dbReference>
<evidence type="ECO:0000256" key="8">
    <source>
        <dbReference type="ARBA" id="ARBA00023316"/>
    </source>
</evidence>
<evidence type="ECO:0000256" key="3">
    <source>
        <dbReference type="ARBA" id="ARBA00022676"/>
    </source>
</evidence>
<evidence type="ECO:0000256" key="7">
    <source>
        <dbReference type="ARBA" id="ARBA00022984"/>
    </source>
</evidence>
<dbReference type="InterPro" id="IPR005490">
    <property type="entry name" value="LD_TPept_cat_dom"/>
</dbReference>
<dbReference type="Proteomes" id="UP001597474">
    <property type="component" value="Unassembled WGS sequence"/>
</dbReference>
<dbReference type="SUPFAM" id="SSF141523">
    <property type="entry name" value="L,D-transpeptidase catalytic domain-like"/>
    <property type="match status" value="1"/>
</dbReference>
<evidence type="ECO:0000256" key="6">
    <source>
        <dbReference type="ARBA" id="ARBA00022960"/>
    </source>
</evidence>
<evidence type="ECO:0000256" key="4">
    <source>
        <dbReference type="ARBA" id="ARBA00022679"/>
    </source>
</evidence>
<keyword evidence="7" id="KW-0573">Peptidoglycan synthesis</keyword>
<dbReference type="EMBL" id="JBHUMP010000003">
    <property type="protein sequence ID" value="MFD2738893.1"/>
    <property type="molecule type" value="Genomic_DNA"/>
</dbReference>
<gene>
    <name evidence="11" type="ORF">ACFSUD_04870</name>
</gene>
<comment type="similarity">
    <text evidence="2">Belongs to the YkuD family.</text>
</comment>
<comment type="caution">
    <text evidence="11">The sequence shown here is derived from an EMBL/GenBank/DDBJ whole genome shotgun (WGS) entry which is preliminary data.</text>
</comment>
<dbReference type="CDD" id="cd16913">
    <property type="entry name" value="YkuD_like"/>
    <property type="match status" value="1"/>
</dbReference>
<evidence type="ECO:0000256" key="9">
    <source>
        <dbReference type="SAM" id="SignalP"/>
    </source>
</evidence>
<keyword evidence="6" id="KW-0133">Cell shape</keyword>
<evidence type="ECO:0000256" key="1">
    <source>
        <dbReference type="ARBA" id="ARBA00004752"/>
    </source>
</evidence>
<feature type="chain" id="PRO_5047227457" evidence="9">
    <location>
        <begin position="25"/>
        <end position="195"/>
    </location>
</feature>
<dbReference type="InterPro" id="IPR038063">
    <property type="entry name" value="Transpep_catalytic_dom"/>
</dbReference>
<reference evidence="12" key="1">
    <citation type="journal article" date="2019" name="Int. J. Syst. Evol. Microbiol.">
        <title>The Global Catalogue of Microorganisms (GCM) 10K type strain sequencing project: providing services to taxonomists for standard genome sequencing and annotation.</title>
        <authorList>
            <consortium name="The Broad Institute Genomics Platform"/>
            <consortium name="The Broad Institute Genome Sequencing Center for Infectious Disease"/>
            <person name="Wu L."/>
            <person name="Ma J."/>
        </authorList>
    </citation>
    <scope>NUCLEOTIDE SEQUENCE [LARGE SCALE GENOMIC DNA]</scope>
    <source>
        <strain evidence="12">TISTR 2562</strain>
    </source>
</reference>
<dbReference type="Pfam" id="PF03734">
    <property type="entry name" value="YkuD"/>
    <property type="match status" value="1"/>
</dbReference>
<feature type="signal peptide" evidence="9">
    <location>
        <begin position="1"/>
        <end position="24"/>
    </location>
</feature>
<keyword evidence="12" id="KW-1185">Reference proteome</keyword>
<dbReference type="PANTHER" id="PTHR30582">
    <property type="entry name" value="L,D-TRANSPEPTIDASE"/>
    <property type="match status" value="1"/>
</dbReference>
<proteinExistence type="inferred from homology"/>
<dbReference type="InterPro" id="IPR050979">
    <property type="entry name" value="LD-transpeptidase"/>
</dbReference>
<accession>A0ABW5U0D8</accession>
<dbReference type="GO" id="GO:0016746">
    <property type="term" value="F:acyltransferase activity"/>
    <property type="evidence" value="ECO:0007669"/>
    <property type="project" value="UniProtKB-KW"/>
</dbReference>
<dbReference type="PANTHER" id="PTHR30582:SF24">
    <property type="entry name" value="L,D-TRANSPEPTIDASE ERFK_SRFK-RELATED"/>
    <property type="match status" value="1"/>
</dbReference>
<evidence type="ECO:0000259" key="10">
    <source>
        <dbReference type="Pfam" id="PF03734"/>
    </source>
</evidence>
<comment type="pathway">
    <text evidence="1">Cell wall biogenesis; peptidoglycan biosynthesis.</text>
</comment>
<evidence type="ECO:0000256" key="2">
    <source>
        <dbReference type="ARBA" id="ARBA00005992"/>
    </source>
</evidence>
<keyword evidence="4 11" id="KW-0808">Transferase</keyword>
<evidence type="ECO:0000313" key="12">
    <source>
        <dbReference type="Proteomes" id="UP001597474"/>
    </source>
</evidence>
<evidence type="ECO:0000313" key="11">
    <source>
        <dbReference type="EMBL" id="MFD2738893.1"/>
    </source>
</evidence>
<protein>
    <submittedName>
        <fullName evidence="11">L,D-transpeptidase</fullName>
        <ecNumber evidence="11">2.3.2.-</ecNumber>
    </submittedName>
</protein>
<name>A0ABW5U0D8_9RHOB</name>
<sequence length="195" mass="21665">MKRRTFFTGLAATGAAFAATGAMAHGPKTIPNYELPEFMMPQLVPLEGGAAPYEVHVDPDMFALYWTLPDDMALRYTVGVGRPGLYEAGEFYVGAKKEWPSWTPTPGMIEREPEIYAKHKDGMEGGLHNPLGSRALYLFQPGRGDTFLRIHGTNKPKTLASRVSNGCARLLNDQMVDLYDRVPMDTRVVLYEPVL</sequence>
<dbReference type="RefSeq" id="WP_386372031.1">
    <property type="nucleotide sequence ID" value="NZ_JBHUMP010000003.1"/>
</dbReference>